<comment type="caution">
    <text evidence="1">The sequence shown here is derived from an EMBL/GenBank/DDBJ whole genome shotgun (WGS) entry which is preliminary data.</text>
</comment>
<evidence type="ECO:0000313" key="1">
    <source>
        <dbReference type="EMBL" id="KAG9219906.1"/>
    </source>
</evidence>
<dbReference type="EMBL" id="WQMT02000008">
    <property type="protein sequence ID" value="KAG9219906.1"/>
    <property type="molecule type" value="Genomic_DNA"/>
</dbReference>
<accession>A0ACB7IS57</accession>
<sequence>MASSHIRLFERLKFMSNAYQELLAPTGLGFSILRCGVGFFNDPSQAVACHLISCKRLGSPHLHLLALLLAPSLALTSAETLRFTLLRYAWWVSSSYFFGDMDITPCTPFSDVAYDSKSASELALCIKNHLLDISTPHNLNDSPDFRRSLSILTRLLQRVEHAIESGYPSNVQQIFLNTYLKSVHKELLKILDGILYHRILLYWTPINPIWCLVYTNSDYFRRAASQVGKLSMDMTHLCFGKTMKAVAPMSMLNPKVHKRNPMARCKVISSHRILISSKLPPFQQRSSSTRFLSPGSQPRSSANMPGRVQIQDLTKEDKIIVLMGVTGAGKSTFINTATGLQDGAVVGVGLDPCTQDVQAYRCVHPQTKEQIVFVDTPGFDETHDVDILVKITTWLANLHKRLLSPSGFLYLHPLSANRVGHTPLKNMLQFAKICGPDAFSNISIISTMGEALEESRRDELIHQVNEYWRSLRPLRGQYFDGTRSAAWNIADSFRGGPTSPLVAMEMVDEKKSLLETTVGRFLYEWLQTTLLAIERSIAYIKKNFFKPPDYDYKEKTKSLNSALDTIFEQIEQLQALSKKALKSTFPERRNLIKDSRHTSAHLLLTISSLSTQLKQMINWAPFITVLHIPEGVKCVSDIFQTIVVAFTPYGDQSRRQRKLLHRAFGTQVIPQYFPLIESSTKAFLQRLLVDSSEWVKHTKLYAGSLTLSTVYGYELRSSDDKFLKLADECVDILSNRIASGGGIWPVDIFPSLKKLPLWAPGSGFLHSAQKWKRKMEEFVDEPYEFVKMSLKSGTAKPSFCSTLLLDDEEKKSETFEFDLKWTANSMYSASIDTTLTAVSHFLLAIMQYPAELAKAQKEIDSVVGSDRLPTFADRPFLPYVEALYKETLRWAAPVPLSLPHRLMEDDVYNGMFIPKGSLVS</sequence>
<keyword evidence="2" id="KW-1185">Reference proteome</keyword>
<name>A0ACB7IS57_PLECO</name>
<gene>
    <name evidence="1" type="ORF">CCMSSC00406_0009509</name>
</gene>
<organism evidence="1 2">
    <name type="scientific">Pleurotus cornucopiae</name>
    <name type="common">Cornucopia mushroom</name>
    <dbReference type="NCBI Taxonomy" id="5321"/>
    <lineage>
        <taxon>Eukaryota</taxon>
        <taxon>Fungi</taxon>
        <taxon>Dikarya</taxon>
        <taxon>Basidiomycota</taxon>
        <taxon>Agaricomycotina</taxon>
        <taxon>Agaricomycetes</taxon>
        <taxon>Agaricomycetidae</taxon>
        <taxon>Agaricales</taxon>
        <taxon>Pleurotineae</taxon>
        <taxon>Pleurotaceae</taxon>
        <taxon>Pleurotus</taxon>
    </lineage>
</organism>
<reference evidence="1 2" key="1">
    <citation type="journal article" date="2021" name="Appl. Environ. Microbiol.">
        <title>Genetic linkage and physical mapping for an oyster mushroom Pleurotus cornucopiae and QTL analysis for the trait cap color.</title>
        <authorList>
            <person name="Zhang Y."/>
            <person name="Gao W."/>
            <person name="Sonnenberg A."/>
            <person name="Chen Q."/>
            <person name="Zhang J."/>
            <person name="Huang C."/>
        </authorList>
    </citation>
    <scope>NUCLEOTIDE SEQUENCE [LARGE SCALE GENOMIC DNA]</scope>
    <source>
        <strain evidence="1">CCMSSC00406</strain>
    </source>
</reference>
<proteinExistence type="predicted"/>
<evidence type="ECO:0000313" key="2">
    <source>
        <dbReference type="Proteomes" id="UP000824881"/>
    </source>
</evidence>
<protein>
    <submittedName>
        <fullName evidence="1">Uncharacterized protein</fullName>
    </submittedName>
</protein>
<dbReference type="Proteomes" id="UP000824881">
    <property type="component" value="Unassembled WGS sequence"/>
</dbReference>